<evidence type="ECO:0000313" key="2">
    <source>
        <dbReference type="EMBL" id="MBB6555425.1"/>
    </source>
</evidence>
<name>A0A7X0P527_9ACTN</name>
<feature type="region of interest" description="Disordered" evidence="1">
    <location>
        <begin position="29"/>
        <end position="53"/>
    </location>
</feature>
<dbReference type="Proteomes" id="UP000565579">
    <property type="component" value="Unassembled WGS sequence"/>
</dbReference>
<sequence length="1126" mass="122613">MRLEELLDEVEPLSHGQRCRHLAARARELSTRPSVTGAQEVSGRPEVSGAQDVSGRSELAGLLESLAEGGQYERSLAIRLAAAAKDLTYVTHAMTDPDPDISRYAIAQAVALGAPAAPIVEIARTAPAEHRMTAYRAIRRHHRTDLAELLIDEVHERWGDREAASLLPACGPEAVAARLADLAHAVPGWATPARRHPLLVLDHAERVLAGLPGHLRDAWWPAFAPGVEVAARYATERVIALLERHWTPRPWRCAGLLLDADPDRTLAIYLVPGRQHQLAELLGRRSVRRRLPGLTDERLGELGRAVRDSDDADALINLLRAVPPSRRDAVFTAAMRGVDLSQRVLSDELLDVLPLRRRVAEARRMLGLRVVAELPLRTLETTAFLPYDEAEPVLREATRRSDATDRANGYINLIACAGRDRDPETLTRLAKALERLRNEQDPVRHAAITALTGIPGALFQAAHVPLLDRLAEDALAARDCSYQTRYSLSRLAVLLFGQGARRDEPALLECALRIFERLTGDVGTLPLGQFGFGQLSHWLRRGQEAVLVRRLAPFLEAEAAHDRHELAFLLASALGRRGWELPELRQALERALTAVRDSDAVRAIECWLEPPRTKGERVAGLLELDPSTVALRKVFDVLAWQRTDLLQAALGRRDPVGRFAKSGTRQVRYAPRAAVRRWTARQRTAYLRLLERVARNGRLPMHERAYAVRMAGEVPAVEAEWLRPFLEDGADAVLRRAALTALPWTARPQDALAGLLAHAGGNDAHVAVYGAVRAARFVRPAELGAALEPVLAGGKVTARKEAVRLLARHRVPGAMGRLRELWSAAGQHKDVRVAIVSAALELLSEPAAWDVLREAVTVAGDLAAPVLGTRPPAVPERWRAAYGELIVAATRAADQVTRMLAVDALTPWVAHAPGARERLAEIVRDLGEAGEWRQAARGLVAGASSGPGLEELRRTVRTLAAAPDEPDAGAGRDRPAAQRLGALVRALCLLHREDPEQVKEIVPQVAGELPAALATELLAATVDWDDAPRDVLARLAGTVPGVLAAVQVGELLAGSAEDVPAERLLPHARWLAGEGEVGALLATELASSAGVRSGWAQPWRELLREIRAGAFPEAAYRALSVRTAVE</sequence>
<evidence type="ECO:0008006" key="4">
    <source>
        <dbReference type="Google" id="ProtNLM"/>
    </source>
</evidence>
<dbReference type="EMBL" id="JACHMI010000001">
    <property type="protein sequence ID" value="MBB6555425.1"/>
    <property type="molecule type" value="Genomic_DNA"/>
</dbReference>
<keyword evidence="3" id="KW-1185">Reference proteome</keyword>
<proteinExistence type="predicted"/>
<reference evidence="2 3" key="1">
    <citation type="submission" date="2020-08" db="EMBL/GenBank/DDBJ databases">
        <title>Sequencing the genomes of 1000 actinobacteria strains.</title>
        <authorList>
            <person name="Klenk H.-P."/>
        </authorList>
    </citation>
    <scope>NUCLEOTIDE SEQUENCE [LARGE SCALE GENOMIC DNA]</scope>
    <source>
        <strain evidence="2 3">DSM 43768</strain>
    </source>
</reference>
<organism evidence="2 3">
    <name type="scientific">Nonomuraea rubra</name>
    <dbReference type="NCBI Taxonomy" id="46180"/>
    <lineage>
        <taxon>Bacteria</taxon>
        <taxon>Bacillati</taxon>
        <taxon>Actinomycetota</taxon>
        <taxon>Actinomycetes</taxon>
        <taxon>Streptosporangiales</taxon>
        <taxon>Streptosporangiaceae</taxon>
        <taxon>Nonomuraea</taxon>
    </lineage>
</organism>
<comment type="caution">
    <text evidence="2">The sequence shown here is derived from an EMBL/GenBank/DDBJ whole genome shotgun (WGS) entry which is preliminary data.</text>
</comment>
<dbReference type="AlphaFoldDB" id="A0A7X0P527"/>
<evidence type="ECO:0000313" key="3">
    <source>
        <dbReference type="Proteomes" id="UP000565579"/>
    </source>
</evidence>
<dbReference type="RefSeq" id="WP_185110013.1">
    <property type="nucleotide sequence ID" value="NZ_JACHMI010000001.1"/>
</dbReference>
<protein>
    <recommendedName>
        <fullName evidence="4">HEAT repeat domain-containing protein</fullName>
    </recommendedName>
</protein>
<gene>
    <name evidence="2" type="ORF">HD593_010220</name>
</gene>
<evidence type="ECO:0000256" key="1">
    <source>
        <dbReference type="SAM" id="MobiDB-lite"/>
    </source>
</evidence>
<accession>A0A7X0P527</accession>